<evidence type="ECO:0000313" key="2">
    <source>
        <dbReference type="EMBL" id="SNT48141.1"/>
    </source>
</evidence>
<organism evidence="2 3">
    <name type="scientific">Streptosporangium subroseum</name>
    <dbReference type="NCBI Taxonomy" id="106412"/>
    <lineage>
        <taxon>Bacteria</taxon>
        <taxon>Bacillati</taxon>
        <taxon>Actinomycetota</taxon>
        <taxon>Actinomycetes</taxon>
        <taxon>Streptosporangiales</taxon>
        <taxon>Streptosporangiaceae</taxon>
        <taxon>Streptosporangium</taxon>
    </lineage>
</organism>
<gene>
    <name evidence="2" type="ORF">SAMN05216276_104915</name>
</gene>
<reference evidence="2 3" key="1">
    <citation type="submission" date="2017-06" db="EMBL/GenBank/DDBJ databases">
        <authorList>
            <person name="Kim H.J."/>
            <person name="Triplett B.A."/>
        </authorList>
    </citation>
    <scope>NUCLEOTIDE SEQUENCE [LARGE SCALE GENOMIC DNA]</scope>
    <source>
        <strain evidence="2 3">CGMCC 4.2132</strain>
    </source>
</reference>
<dbReference type="RefSeq" id="WP_179282369.1">
    <property type="nucleotide sequence ID" value="NZ_FZOD01000049.1"/>
</dbReference>
<dbReference type="SUPFAM" id="SSF103473">
    <property type="entry name" value="MFS general substrate transporter"/>
    <property type="match status" value="1"/>
</dbReference>
<dbReference type="AlphaFoldDB" id="A0A239MZK3"/>
<name>A0A239MZK3_9ACTN</name>
<evidence type="ECO:0000256" key="1">
    <source>
        <dbReference type="SAM" id="Phobius"/>
    </source>
</evidence>
<keyword evidence="1" id="KW-0472">Membrane</keyword>
<keyword evidence="1" id="KW-1133">Transmembrane helix</keyword>
<feature type="transmembrane region" description="Helical" evidence="1">
    <location>
        <begin position="23"/>
        <end position="41"/>
    </location>
</feature>
<keyword evidence="1" id="KW-0812">Transmembrane</keyword>
<evidence type="ECO:0000313" key="3">
    <source>
        <dbReference type="Proteomes" id="UP000198282"/>
    </source>
</evidence>
<dbReference type="InterPro" id="IPR036259">
    <property type="entry name" value="MFS_trans_sf"/>
</dbReference>
<dbReference type="EMBL" id="FZOD01000049">
    <property type="protein sequence ID" value="SNT48141.1"/>
    <property type="molecule type" value="Genomic_DNA"/>
</dbReference>
<keyword evidence="3" id="KW-1185">Reference proteome</keyword>
<sequence length="58" mass="6238">MVFLPRYFQEAMGLTATQSGLRIYPLMLGMVAGSVIAGALISRTQRYQNAGQCSGLQA</sequence>
<protein>
    <submittedName>
        <fullName evidence="2">Uncharacterized protein</fullName>
    </submittedName>
</protein>
<accession>A0A239MZK3</accession>
<dbReference type="Proteomes" id="UP000198282">
    <property type="component" value="Unassembled WGS sequence"/>
</dbReference>
<proteinExistence type="predicted"/>
<dbReference type="Gene3D" id="1.20.1250.20">
    <property type="entry name" value="MFS general substrate transporter like domains"/>
    <property type="match status" value="1"/>
</dbReference>